<dbReference type="SUPFAM" id="SSF52540">
    <property type="entry name" value="P-loop containing nucleoside triphosphate hydrolases"/>
    <property type="match status" value="1"/>
</dbReference>
<evidence type="ECO:0000256" key="9">
    <source>
        <dbReference type="SAM" id="MobiDB-lite"/>
    </source>
</evidence>
<dbReference type="Proteomes" id="UP001152592">
    <property type="component" value="Unassembled WGS sequence"/>
</dbReference>
<dbReference type="Pfam" id="PF01061">
    <property type="entry name" value="ABC2_membrane"/>
    <property type="match status" value="1"/>
</dbReference>
<evidence type="ECO:0000256" key="5">
    <source>
        <dbReference type="ARBA" id="ARBA00022741"/>
    </source>
</evidence>
<comment type="similarity">
    <text evidence="2">Belongs to the ABC transporter superfamily. ABCG family. PDR (TC 3.A.1.205) subfamily.</text>
</comment>
<dbReference type="SMART" id="SM00382">
    <property type="entry name" value="AAA"/>
    <property type="match status" value="1"/>
</dbReference>
<dbReference type="InterPro" id="IPR034003">
    <property type="entry name" value="ABCG_PDR_2"/>
</dbReference>
<evidence type="ECO:0000259" key="11">
    <source>
        <dbReference type="PROSITE" id="PS50893"/>
    </source>
</evidence>
<evidence type="ECO:0000256" key="10">
    <source>
        <dbReference type="SAM" id="Phobius"/>
    </source>
</evidence>
<dbReference type="InterPro" id="IPR013525">
    <property type="entry name" value="ABC2_TM"/>
</dbReference>
<keyword evidence="4 10" id="KW-0812">Transmembrane</keyword>
<feature type="transmembrane region" description="Helical" evidence="10">
    <location>
        <begin position="649"/>
        <end position="667"/>
    </location>
</feature>
<dbReference type="InterPro" id="IPR003439">
    <property type="entry name" value="ABC_transporter-like_ATP-bd"/>
</dbReference>
<dbReference type="Gene3D" id="3.40.50.300">
    <property type="entry name" value="P-loop containing nucleotide triphosphate hydrolases"/>
    <property type="match status" value="1"/>
</dbReference>
<evidence type="ECO:0000256" key="1">
    <source>
        <dbReference type="ARBA" id="ARBA00004141"/>
    </source>
</evidence>
<reference evidence="12" key="1">
    <citation type="submission" date="2021-07" db="EMBL/GenBank/DDBJ databases">
        <authorList>
            <person name="Branca A.L. A."/>
        </authorList>
    </citation>
    <scope>NUCLEOTIDE SEQUENCE</scope>
</reference>
<keyword evidence="3" id="KW-0813">Transport</keyword>
<keyword evidence="8 10" id="KW-0472">Membrane</keyword>
<keyword evidence="7 10" id="KW-1133">Transmembrane helix</keyword>
<dbReference type="GO" id="GO:0016887">
    <property type="term" value="F:ATP hydrolysis activity"/>
    <property type="evidence" value="ECO:0007669"/>
    <property type="project" value="InterPro"/>
</dbReference>
<feature type="transmembrane region" description="Helical" evidence="10">
    <location>
        <begin position="576"/>
        <end position="602"/>
    </location>
</feature>
<dbReference type="GO" id="GO:0016020">
    <property type="term" value="C:membrane"/>
    <property type="evidence" value="ECO:0007669"/>
    <property type="project" value="UniProtKB-SubCell"/>
</dbReference>
<evidence type="ECO:0000256" key="3">
    <source>
        <dbReference type="ARBA" id="ARBA00022448"/>
    </source>
</evidence>
<dbReference type="EMBL" id="CAJVPD010000188">
    <property type="protein sequence ID" value="CAG8363574.1"/>
    <property type="molecule type" value="Genomic_DNA"/>
</dbReference>
<dbReference type="InterPro" id="IPR027417">
    <property type="entry name" value="P-loop_NTPase"/>
</dbReference>
<dbReference type="AlphaFoldDB" id="A0A9W4IWK7"/>
<dbReference type="Pfam" id="PF19055">
    <property type="entry name" value="ABC2_membrane_7"/>
    <property type="match status" value="1"/>
</dbReference>
<feature type="region of interest" description="Disordered" evidence="9">
    <location>
        <begin position="112"/>
        <end position="160"/>
    </location>
</feature>
<dbReference type="InterPro" id="IPR043926">
    <property type="entry name" value="ABCG_dom"/>
</dbReference>
<evidence type="ECO:0000313" key="12">
    <source>
        <dbReference type="EMBL" id="CAG8363574.1"/>
    </source>
</evidence>
<protein>
    <recommendedName>
        <fullName evidence="11">ABC transporter domain-containing protein</fullName>
    </recommendedName>
</protein>
<feature type="compositionally biased region" description="Polar residues" evidence="9">
    <location>
        <begin position="125"/>
        <end position="148"/>
    </location>
</feature>
<organism evidence="12 13">
    <name type="scientific">Penicillium salamii</name>
    <dbReference type="NCBI Taxonomy" id="1612424"/>
    <lineage>
        <taxon>Eukaryota</taxon>
        <taxon>Fungi</taxon>
        <taxon>Dikarya</taxon>
        <taxon>Ascomycota</taxon>
        <taxon>Pezizomycotina</taxon>
        <taxon>Eurotiomycetes</taxon>
        <taxon>Eurotiomycetidae</taxon>
        <taxon>Eurotiales</taxon>
        <taxon>Aspergillaceae</taxon>
        <taxon>Penicillium</taxon>
    </lineage>
</organism>
<dbReference type="OrthoDB" id="3918601at2759"/>
<dbReference type="InterPro" id="IPR003593">
    <property type="entry name" value="AAA+_ATPase"/>
</dbReference>
<evidence type="ECO:0000313" key="13">
    <source>
        <dbReference type="Proteomes" id="UP001152592"/>
    </source>
</evidence>
<evidence type="ECO:0000256" key="7">
    <source>
        <dbReference type="ARBA" id="ARBA00022989"/>
    </source>
</evidence>
<dbReference type="Pfam" id="PF00005">
    <property type="entry name" value="ABC_tran"/>
    <property type="match status" value="1"/>
</dbReference>
<comment type="subcellular location">
    <subcellularLocation>
        <location evidence="1">Membrane</location>
        <topology evidence="1">Multi-pass membrane protein</topology>
    </subcellularLocation>
</comment>
<dbReference type="CDD" id="cd03232">
    <property type="entry name" value="ABCG_PDR_domain2"/>
    <property type="match status" value="1"/>
</dbReference>
<evidence type="ECO:0000256" key="8">
    <source>
        <dbReference type="ARBA" id="ARBA00023136"/>
    </source>
</evidence>
<evidence type="ECO:0000256" key="6">
    <source>
        <dbReference type="ARBA" id="ARBA00022840"/>
    </source>
</evidence>
<dbReference type="Pfam" id="PF06422">
    <property type="entry name" value="PDR_CDR"/>
    <property type="match status" value="1"/>
</dbReference>
<dbReference type="FunFam" id="3.40.50.300:FF:000054">
    <property type="entry name" value="ABC multidrug transporter atrF"/>
    <property type="match status" value="1"/>
</dbReference>
<evidence type="ECO:0000256" key="4">
    <source>
        <dbReference type="ARBA" id="ARBA00022692"/>
    </source>
</evidence>
<accession>A0A9W4IWK7</accession>
<feature type="compositionally biased region" description="Basic and acidic residues" evidence="9">
    <location>
        <begin position="112"/>
        <end position="124"/>
    </location>
</feature>
<dbReference type="GO" id="GO:0005524">
    <property type="term" value="F:ATP binding"/>
    <property type="evidence" value="ECO:0007669"/>
    <property type="project" value="UniProtKB-KW"/>
</dbReference>
<feature type="transmembrane region" description="Helical" evidence="10">
    <location>
        <begin position="766"/>
        <end position="787"/>
    </location>
</feature>
<dbReference type="PANTHER" id="PTHR19241">
    <property type="entry name" value="ATP-BINDING CASSETTE TRANSPORTER"/>
    <property type="match status" value="1"/>
</dbReference>
<dbReference type="InterPro" id="IPR010929">
    <property type="entry name" value="PDR_CDR_ABC"/>
</dbReference>
<feature type="domain" description="ABC transporter" evidence="11">
    <location>
        <begin position="168"/>
        <end position="411"/>
    </location>
</feature>
<proteinExistence type="inferred from homology"/>
<sequence length="800" mass="90405">MRRVAPTPYALEALMGNEFYNIELHCTAEELIPSGPGYGDLEHQGCPLPGAKPGSRTSSGAYYLSTLYNYSHDHLWRNFGIMLAFWALYTILAAIGLTVMIRESSNSSAHVFKADATSKPEKQDLSQQKELSHESGSQSPQTVDTALASSEDETKQTGEKETVIPRLFTFENINYTVQVAGEPKRLLNKVNGYVKAGQLTALMGASGAGKTTLLDALSQRKRDGKVDGSMLMNGKPISQSFLRSCGFCMQQDIHEPFTTIREAFQFSAYLRQPAEVPYAEKMAYVEHIISLLELESLADAIIGEAEDGKLNVEERKRVTIGVELAARPTDLLFLDEPTSGLDSEAAYSIVSFLQRIAGEGIPIICTIHQPSGVIFEMFDHVLLLAPGGNTVYFGETGENSRNLVDYFGRYGFFMDKDDNPAEYILSTVTDQRSGSRDWVETWQKSPEAAAVVSRIKSLNDHLQLHDDADPVAYLAYSQSFGRQVYAVTSRHWTTIWRHGQYNFSRFFKCIFYELVVSFTFFHEGTDLQSLQNRMLGILLATWIIPVNAADMQAVWFDRWSIFEGRERNGIYDYKALVIALVVVEIPWCITIYTLVFLCSFWTMGFANTPAIAGFTYFMFLLLSLFGTSFCYLMATFFQSKTTSGYANSLFWVVLLIFCGLPVPHSAMNDFYRPWLFWTDPLRYFFGGTISTVMHNVDVVCKERDYARFIPPSGQTCGQYARQFLQSNPGYLVNPNATDICSYCKFTTGDDYLDTLDFAYGDRWRDWAVFLGFCITNVALVFIGTWFIRIKIQSLKRRFER</sequence>
<feature type="transmembrane region" description="Helical" evidence="10">
    <location>
        <begin position="534"/>
        <end position="556"/>
    </location>
</feature>
<comment type="caution">
    <text evidence="12">The sequence shown here is derived from an EMBL/GenBank/DDBJ whole genome shotgun (WGS) entry which is preliminary data.</text>
</comment>
<feature type="transmembrane region" description="Helical" evidence="10">
    <location>
        <begin position="614"/>
        <end position="637"/>
    </location>
</feature>
<keyword evidence="6" id="KW-0067">ATP-binding</keyword>
<feature type="transmembrane region" description="Helical" evidence="10">
    <location>
        <begin position="79"/>
        <end position="101"/>
    </location>
</feature>
<keyword evidence="5" id="KW-0547">Nucleotide-binding</keyword>
<gene>
    <name evidence="12" type="ORF">PSALAMII_LOCUS3885</name>
</gene>
<dbReference type="PROSITE" id="PS50893">
    <property type="entry name" value="ABC_TRANSPORTER_2"/>
    <property type="match status" value="1"/>
</dbReference>
<dbReference type="GO" id="GO:0140359">
    <property type="term" value="F:ABC-type transporter activity"/>
    <property type="evidence" value="ECO:0007669"/>
    <property type="project" value="InterPro"/>
</dbReference>
<evidence type="ECO:0000256" key="2">
    <source>
        <dbReference type="ARBA" id="ARBA00006012"/>
    </source>
</evidence>
<name>A0A9W4IWK7_9EURO</name>